<evidence type="ECO:0000313" key="4">
    <source>
        <dbReference type="Proteomes" id="UP001151760"/>
    </source>
</evidence>
<feature type="compositionally biased region" description="Acidic residues" evidence="2">
    <location>
        <begin position="47"/>
        <end position="70"/>
    </location>
</feature>
<evidence type="ECO:0008006" key="5">
    <source>
        <dbReference type="Google" id="ProtNLM"/>
    </source>
</evidence>
<accession>A0ABQ5J662</accession>
<dbReference type="Proteomes" id="UP001151760">
    <property type="component" value="Unassembled WGS sequence"/>
</dbReference>
<proteinExistence type="predicted"/>
<name>A0ABQ5J662_9ASTR</name>
<evidence type="ECO:0000256" key="1">
    <source>
        <dbReference type="SAM" id="Coils"/>
    </source>
</evidence>
<evidence type="ECO:0000256" key="2">
    <source>
        <dbReference type="SAM" id="MobiDB-lite"/>
    </source>
</evidence>
<organism evidence="3 4">
    <name type="scientific">Tanacetum coccineum</name>
    <dbReference type="NCBI Taxonomy" id="301880"/>
    <lineage>
        <taxon>Eukaryota</taxon>
        <taxon>Viridiplantae</taxon>
        <taxon>Streptophyta</taxon>
        <taxon>Embryophyta</taxon>
        <taxon>Tracheophyta</taxon>
        <taxon>Spermatophyta</taxon>
        <taxon>Magnoliopsida</taxon>
        <taxon>eudicotyledons</taxon>
        <taxon>Gunneridae</taxon>
        <taxon>Pentapetalae</taxon>
        <taxon>asterids</taxon>
        <taxon>campanulids</taxon>
        <taxon>Asterales</taxon>
        <taxon>Asteraceae</taxon>
        <taxon>Asteroideae</taxon>
        <taxon>Anthemideae</taxon>
        <taxon>Anthemidinae</taxon>
        <taxon>Tanacetum</taxon>
    </lineage>
</organism>
<keyword evidence="4" id="KW-1185">Reference proteome</keyword>
<feature type="compositionally biased region" description="Basic and acidic residues" evidence="2">
    <location>
        <begin position="332"/>
        <end position="347"/>
    </location>
</feature>
<reference evidence="3" key="2">
    <citation type="submission" date="2022-01" db="EMBL/GenBank/DDBJ databases">
        <authorList>
            <person name="Yamashiro T."/>
            <person name="Shiraishi A."/>
            <person name="Satake H."/>
            <person name="Nakayama K."/>
        </authorList>
    </citation>
    <scope>NUCLEOTIDE SEQUENCE</scope>
</reference>
<comment type="caution">
    <text evidence="3">The sequence shown here is derived from an EMBL/GenBank/DDBJ whole genome shotgun (WGS) entry which is preliminary data.</text>
</comment>
<protein>
    <recommendedName>
        <fullName evidence="5">Reverse transcriptase domain-containing protein</fullName>
    </recommendedName>
</protein>
<keyword evidence="1" id="KW-0175">Coiled coil</keyword>
<reference evidence="3" key="1">
    <citation type="journal article" date="2022" name="Int. J. Mol. Sci.">
        <title>Draft Genome of Tanacetum Coccineum: Genomic Comparison of Closely Related Tanacetum-Family Plants.</title>
        <authorList>
            <person name="Yamashiro T."/>
            <person name="Shiraishi A."/>
            <person name="Nakayama K."/>
            <person name="Satake H."/>
        </authorList>
    </citation>
    <scope>NUCLEOTIDE SEQUENCE</scope>
</reference>
<feature type="region of interest" description="Disordered" evidence="2">
    <location>
        <begin position="1"/>
        <end position="87"/>
    </location>
</feature>
<dbReference type="EMBL" id="BQNB010021496">
    <property type="protein sequence ID" value="GJU07007.1"/>
    <property type="molecule type" value="Genomic_DNA"/>
</dbReference>
<evidence type="ECO:0000313" key="3">
    <source>
        <dbReference type="EMBL" id="GJU07007.1"/>
    </source>
</evidence>
<sequence>MEDQPLPDDTSPTTLSSGYIADSDPEEDPKEYLEEDPADYHANGRDDADDESSNDDDVDNDDDDVEEVDDPIPSTKDTKAFEIDESAPIPVPSPTLCTARMFVRPQIPMSNTAEALIAEYASAPTLSSPPPSLLSLLSSPLTKIRSPPLPLPSPPTTNPTYDEASLGYRAVGIWLRAADMPLRKRARFTAPTGRFEVRESSSIVAASICAFESRAMTAIGEVNDRVTDLANTQRQDAQELYVRYEDAQDDRALLGAQAMEAQIRALQKDVDVLQRQRIRDEERLMAHIQYEHDRFRDLIRAVEAGPQDRPENGDSSCTNFQGVTDALAEIEANRTNRNGDDSHDSRTSSRRTKRAARECNYNDFVKCQPFNFKGTEGVVGLTQWFKRMESVFQISNCAVGNQIKFATCTLLGSALTWWNSYIKAFGHNAAYGMTWKSLMKMLTKKYCPRGEIKKLEIEI</sequence>
<gene>
    <name evidence="3" type="ORF">Tco_1123437</name>
</gene>
<feature type="coiled-coil region" evidence="1">
    <location>
        <begin position="256"/>
        <end position="283"/>
    </location>
</feature>
<feature type="compositionally biased region" description="Acidic residues" evidence="2">
    <location>
        <begin position="23"/>
        <end position="37"/>
    </location>
</feature>
<feature type="region of interest" description="Disordered" evidence="2">
    <location>
        <begin position="332"/>
        <end position="353"/>
    </location>
</feature>